<dbReference type="InterPro" id="IPR000524">
    <property type="entry name" value="Tscrpt_reg_HTH_GntR"/>
</dbReference>
<evidence type="ECO:0000256" key="2">
    <source>
        <dbReference type="ARBA" id="ARBA00023125"/>
    </source>
</evidence>
<keyword evidence="3" id="KW-0804">Transcription</keyword>
<keyword evidence="2" id="KW-0238">DNA-binding</keyword>
<dbReference type="PANTHER" id="PTHR44846">
    <property type="entry name" value="MANNOSYL-D-GLYCERATE TRANSPORT/METABOLISM SYSTEM REPRESSOR MNGR-RELATED"/>
    <property type="match status" value="1"/>
</dbReference>
<sequence>MVDPNADRAVFRQLADLLRDRILSGELAPGEKVPSELRLTQEYGISRTTVRQAMAVLRAEGLVVVDRPRGTRVRAAEAPETVTLRKGDTVIARMPSPAERRELDIAEGVPVMVVTRADGSTELYSGDRTELFYPPVSRR</sequence>
<comment type="caution">
    <text evidence="5">The sequence shown here is derived from an EMBL/GenBank/DDBJ whole genome shotgun (WGS) entry which is preliminary data.</text>
</comment>
<name>A0ABQ4E0R1_9ACTN</name>
<dbReference type="PROSITE" id="PS50949">
    <property type="entry name" value="HTH_GNTR"/>
    <property type="match status" value="1"/>
</dbReference>
<evidence type="ECO:0000259" key="4">
    <source>
        <dbReference type="PROSITE" id="PS50949"/>
    </source>
</evidence>
<dbReference type="EMBL" id="BONW01000013">
    <property type="protein sequence ID" value="GIG88257.1"/>
    <property type="molecule type" value="Genomic_DNA"/>
</dbReference>
<dbReference type="Proteomes" id="UP000646749">
    <property type="component" value="Unassembled WGS sequence"/>
</dbReference>
<proteinExistence type="predicted"/>
<evidence type="ECO:0000256" key="3">
    <source>
        <dbReference type="ARBA" id="ARBA00023163"/>
    </source>
</evidence>
<gene>
    <name evidence="5" type="ORF">Pen02_31930</name>
</gene>
<protein>
    <recommendedName>
        <fullName evidence="4">HTH gntR-type domain-containing protein</fullName>
    </recommendedName>
</protein>
<dbReference type="SMART" id="SM00345">
    <property type="entry name" value="HTH_GNTR"/>
    <property type="match status" value="1"/>
</dbReference>
<dbReference type="PRINTS" id="PR00035">
    <property type="entry name" value="HTHGNTR"/>
</dbReference>
<dbReference type="Gene3D" id="1.10.10.10">
    <property type="entry name" value="Winged helix-like DNA-binding domain superfamily/Winged helix DNA-binding domain"/>
    <property type="match status" value="1"/>
</dbReference>
<reference evidence="5 6" key="1">
    <citation type="submission" date="2021-01" db="EMBL/GenBank/DDBJ databases">
        <title>Whole genome shotgun sequence of Plantactinospora endophytica NBRC 110450.</title>
        <authorList>
            <person name="Komaki H."/>
            <person name="Tamura T."/>
        </authorList>
    </citation>
    <scope>NUCLEOTIDE SEQUENCE [LARGE SCALE GENOMIC DNA]</scope>
    <source>
        <strain evidence="5 6">NBRC 110450</strain>
    </source>
</reference>
<keyword evidence="1" id="KW-0805">Transcription regulation</keyword>
<dbReference type="Pfam" id="PF00392">
    <property type="entry name" value="GntR"/>
    <property type="match status" value="1"/>
</dbReference>
<evidence type="ECO:0000313" key="6">
    <source>
        <dbReference type="Proteomes" id="UP000646749"/>
    </source>
</evidence>
<dbReference type="InterPro" id="IPR036388">
    <property type="entry name" value="WH-like_DNA-bd_sf"/>
</dbReference>
<organism evidence="5 6">
    <name type="scientific">Plantactinospora endophytica</name>
    <dbReference type="NCBI Taxonomy" id="673535"/>
    <lineage>
        <taxon>Bacteria</taxon>
        <taxon>Bacillati</taxon>
        <taxon>Actinomycetota</taxon>
        <taxon>Actinomycetes</taxon>
        <taxon>Micromonosporales</taxon>
        <taxon>Micromonosporaceae</taxon>
        <taxon>Plantactinospora</taxon>
    </lineage>
</organism>
<evidence type="ECO:0000256" key="1">
    <source>
        <dbReference type="ARBA" id="ARBA00023015"/>
    </source>
</evidence>
<keyword evidence="6" id="KW-1185">Reference proteome</keyword>
<dbReference type="InterPro" id="IPR036390">
    <property type="entry name" value="WH_DNA-bd_sf"/>
</dbReference>
<evidence type="ECO:0000313" key="5">
    <source>
        <dbReference type="EMBL" id="GIG88257.1"/>
    </source>
</evidence>
<dbReference type="RefSeq" id="WP_203866741.1">
    <property type="nucleotide sequence ID" value="NZ_BONW01000013.1"/>
</dbReference>
<dbReference type="PANTHER" id="PTHR44846:SF17">
    <property type="entry name" value="GNTR-FAMILY TRANSCRIPTIONAL REGULATOR"/>
    <property type="match status" value="1"/>
</dbReference>
<dbReference type="SUPFAM" id="SSF46785">
    <property type="entry name" value="Winged helix' DNA-binding domain"/>
    <property type="match status" value="1"/>
</dbReference>
<dbReference type="CDD" id="cd07377">
    <property type="entry name" value="WHTH_GntR"/>
    <property type="match status" value="1"/>
</dbReference>
<accession>A0ABQ4E0R1</accession>
<dbReference type="InterPro" id="IPR050679">
    <property type="entry name" value="Bact_HTH_transcr_reg"/>
</dbReference>
<feature type="domain" description="HTH gntR-type" evidence="4">
    <location>
        <begin position="8"/>
        <end position="76"/>
    </location>
</feature>